<evidence type="ECO:0000256" key="1">
    <source>
        <dbReference type="SAM" id="MobiDB-lite"/>
    </source>
</evidence>
<name>A0A7W8ECP0_9ACTN</name>
<dbReference type="AlphaFoldDB" id="A0A7W8ECP0"/>
<keyword evidence="2" id="KW-1133">Transmembrane helix</keyword>
<dbReference type="RefSeq" id="WP_184958833.1">
    <property type="nucleotide sequence ID" value="NZ_JACHIN010000001.1"/>
</dbReference>
<keyword evidence="2" id="KW-0472">Membrane</keyword>
<proteinExistence type="predicted"/>
<protein>
    <submittedName>
        <fullName evidence="3">Uncharacterized protein HemX</fullName>
    </submittedName>
</protein>
<organism evidence="3 4">
    <name type="scientific">Nonomuraea endophytica</name>
    <dbReference type="NCBI Taxonomy" id="714136"/>
    <lineage>
        <taxon>Bacteria</taxon>
        <taxon>Bacillati</taxon>
        <taxon>Actinomycetota</taxon>
        <taxon>Actinomycetes</taxon>
        <taxon>Streptosporangiales</taxon>
        <taxon>Streptosporangiaceae</taxon>
        <taxon>Nonomuraea</taxon>
    </lineage>
</organism>
<dbReference type="Proteomes" id="UP000568380">
    <property type="component" value="Unassembled WGS sequence"/>
</dbReference>
<feature type="compositionally biased region" description="Basic and acidic residues" evidence="1">
    <location>
        <begin position="87"/>
        <end position="106"/>
    </location>
</feature>
<evidence type="ECO:0000256" key="2">
    <source>
        <dbReference type="SAM" id="Phobius"/>
    </source>
</evidence>
<sequence length="124" mass="13424">MIVLGLVLVLIATGAIVVASMEPSATATDASFSVFGYGFAPNHLEMFVAGAAVAAVLLLGIAMVNSGSRRAAKRRRALRHNRSEAVRLEEEKRELERKLERERSSEDQLVAGAPAQRRPEDRPA</sequence>
<evidence type="ECO:0000313" key="3">
    <source>
        <dbReference type="EMBL" id="MBB5075670.1"/>
    </source>
</evidence>
<reference evidence="3 4" key="1">
    <citation type="submission" date="2020-08" db="EMBL/GenBank/DDBJ databases">
        <title>Genomic Encyclopedia of Type Strains, Phase IV (KMG-IV): sequencing the most valuable type-strain genomes for metagenomic binning, comparative biology and taxonomic classification.</title>
        <authorList>
            <person name="Goeker M."/>
        </authorList>
    </citation>
    <scope>NUCLEOTIDE SEQUENCE [LARGE SCALE GENOMIC DNA]</scope>
    <source>
        <strain evidence="3 4">DSM 45385</strain>
    </source>
</reference>
<keyword evidence="2" id="KW-0812">Transmembrane</keyword>
<feature type="region of interest" description="Disordered" evidence="1">
    <location>
        <begin position="87"/>
        <end position="124"/>
    </location>
</feature>
<feature type="transmembrane region" description="Helical" evidence="2">
    <location>
        <begin position="46"/>
        <end position="66"/>
    </location>
</feature>
<accession>A0A7W8ECP0</accession>
<evidence type="ECO:0000313" key="4">
    <source>
        <dbReference type="Proteomes" id="UP000568380"/>
    </source>
</evidence>
<gene>
    <name evidence="3" type="ORF">HNR40_001116</name>
</gene>
<comment type="caution">
    <text evidence="3">The sequence shown here is derived from an EMBL/GenBank/DDBJ whole genome shotgun (WGS) entry which is preliminary data.</text>
</comment>
<keyword evidence="4" id="KW-1185">Reference proteome</keyword>
<dbReference type="EMBL" id="JACHIN010000001">
    <property type="protein sequence ID" value="MBB5075670.1"/>
    <property type="molecule type" value="Genomic_DNA"/>
</dbReference>